<organism evidence="3 4">
    <name type="scientific">Pelagomonas calceolata</name>
    <dbReference type="NCBI Taxonomy" id="35677"/>
    <lineage>
        <taxon>Eukaryota</taxon>
        <taxon>Sar</taxon>
        <taxon>Stramenopiles</taxon>
        <taxon>Ochrophyta</taxon>
        <taxon>Pelagophyceae</taxon>
        <taxon>Pelagomonadales</taxon>
        <taxon>Pelagomonadaceae</taxon>
        <taxon>Pelagomonas</taxon>
    </lineage>
</organism>
<feature type="signal peptide" evidence="2">
    <location>
        <begin position="1"/>
        <end position="24"/>
    </location>
</feature>
<sequence length="728" mass="80441">MPEKLVRALVLLLNFRIFAWVLSGNHGNVQWTKWQTREDLGRNANLRENSRGDSKKMTPQLIESPMISHCLNLARKAANFLERVTTDLSPGHKRLFTSSSSNNPISMQYGVVYAAVGHGTIQKASVSATSVRRIMDNSVGTLLVTSDFGLHLSASQALFYGQAYWWDFVASVDGLGMNFTSLPEFEAFTIADPRIRNKGNSLSATIELNRKKERERRSSKVTAWAAVRQLRSAKMVALRLALETFGTAAIFLDADTLVCDPAILISAFQMVSDEGPWFAFVTAPSEHHRPMLGRMFGILKGGDIPEPNTGVMAVSSCDGSRRVLRRWSEVYWHESLALSLIQNPMDQPALRTALFLEVAPWIALQGTLNCRGHIKNLNAPLPLRCGGYDASHWKVITQSSILDAVGTTLITAASIKAVDGILGGRGCTVLHSHAIPRFTEHRAIFQRNALILMHRLLGFGLDELARSAKRGDRRTTQDRHTRKTKDAHNSSVPQERVAVFSFAPQELSSNAVVDTATDWRRGRWRNVKVIVGSMAKDACATESRACALIIVIMDPLTQLAADNESPKAIDPSILEERLRNHAKATVLGGNTLLDALLPLRIDELERHNDPRAARVKQFGPGNKAEVADAISRLETDTYLILLASEKQKSIKLLNSVLESRPDAILSAREAVMNAAMHDAKGRKILSSLDSRSIESLRHLLINDNQIYDVASTLFDEQCEALWAGPVDS</sequence>
<dbReference type="AlphaFoldDB" id="A0A8J2SR68"/>
<feature type="chain" id="PRO_5035300105" description="Nucleotide-diphospho-sugar transferase domain-containing protein" evidence="2">
    <location>
        <begin position="25"/>
        <end position="728"/>
    </location>
</feature>
<feature type="compositionally biased region" description="Basic and acidic residues" evidence="1">
    <location>
        <begin position="468"/>
        <end position="488"/>
    </location>
</feature>
<evidence type="ECO:0000313" key="4">
    <source>
        <dbReference type="Proteomes" id="UP000789595"/>
    </source>
</evidence>
<dbReference type="Proteomes" id="UP000789595">
    <property type="component" value="Unassembled WGS sequence"/>
</dbReference>
<keyword evidence="4" id="KW-1185">Reference proteome</keyword>
<evidence type="ECO:0000256" key="2">
    <source>
        <dbReference type="SAM" id="SignalP"/>
    </source>
</evidence>
<evidence type="ECO:0008006" key="5">
    <source>
        <dbReference type="Google" id="ProtNLM"/>
    </source>
</evidence>
<keyword evidence="2" id="KW-0732">Signal</keyword>
<protein>
    <recommendedName>
        <fullName evidence="5">Nucleotide-diphospho-sugar transferase domain-containing protein</fullName>
    </recommendedName>
</protein>
<feature type="region of interest" description="Disordered" evidence="1">
    <location>
        <begin position="468"/>
        <end position="493"/>
    </location>
</feature>
<name>A0A8J2SR68_9STRA</name>
<comment type="caution">
    <text evidence="3">The sequence shown here is derived from an EMBL/GenBank/DDBJ whole genome shotgun (WGS) entry which is preliminary data.</text>
</comment>
<evidence type="ECO:0000256" key="1">
    <source>
        <dbReference type="SAM" id="MobiDB-lite"/>
    </source>
</evidence>
<reference evidence="3" key="1">
    <citation type="submission" date="2021-11" db="EMBL/GenBank/DDBJ databases">
        <authorList>
            <consortium name="Genoscope - CEA"/>
            <person name="William W."/>
        </authorList>
    </citation>
    <scope>NUCLEOTIDE SEQUENCE</scope>
</reference>
<accession>A0A8J2SR68</accession>
<evidence type="ECO:0000313" key="3">
    <source>
        <dbReference type="EMBL" id="CAH0371907.1"/>
    </source>
</evidence>
<gene>
    <name evidence="3" type="ORF">PECAL_3P18720</name>
</gene>
<dbReference type="OrthoDB" id="206192at2759"/>
<proteinExistence type="predicted"/>
<dbReference type="EMBL" id="CAKKNE010000003">
    <property type="protein sequence ID" value="CAH0371907.1"/>
    <property type="molecule type" value="Genomic_DNA"/>
</dbReference>